<evidence type="ECO:0000313" key="11">
    <source>
        <dbReference type="EMBL" id="PWA67363.1"/>
    </source>
</evidence>
<comment type="function">
    <text evidence="8">Water channel required to facilitate the transport of water across cell membrane.</text>
</comment>
<dbReference type="SUPFAM" id="SSF81338">
    <property type="entry name" value="Aquaporin-like"/>
    <property type="match status" value="1"/>
</dbReference>
<name>A0A2U1N1J4_ARTAN</name>
<keyword evidence="5 10" id="KW-1133">Transmembrane helix</keyword>
<keyword evidence="4" id="KW-0677">Repeat</keyword>
<keyword evidence="3 9" id="KW-0812">Transmembrane</keyword>
<evidence type="ECO:0000256" key="3">
    <source>
        <dbReference type="ARBA" id="ARBA00022692"/>
    </source>
</evidence>
<dbReference type="EMBL" id="PKPP01003846">
    <property type="protein sequence ID" value="PWA67363.1"/>
    <property type="molecule type" value="Genomic_DNA"/>
</dbReference>
<sequence>MKIVKAAIGDLIVTFMWILCASTIGVATSVITNTMGVVDRMVSSLLITTCLIFLISFVFGIIADAFGGASFNATGTIAFCIAGAGGEGDTFMSTAVRFPAQAVGAVAGVLALTELMPLEYKHMLEGPTLKVDLHTGAIAEGVLTFLITFVVLIIIIRGPKSFFMKNWMLSVATMAVIIPGSSYTGPSMNPANAFAWAYLDNKHNTWEQFYVYWICPSIGAILAACFYRLVFPPPPSPKKKTA</sequence>
<dbReference type="GO" id="GO:0016020">
    <property type="term" value="C:membrane"/>
    <property type="evidence" value="ECO:0007669"/>
    <property type="project" value="UniProtKB-SubCell"/>
</dbReference>
<feature type="transmembrane region" description="Helical" evidence="10">
    <location>
        <begin position="167"/>
        <end position="184"/>
    </location>
</feature>
<evidence type="ECO:0000256" key="8">
    <source>
        <dbReference type="ARBA" id="ARBA00058554"/>
    </source>
</evidence>
<comment type="caution">
    <text evidence="11">The sequence shown here is derived from an EMBL/GenBank/DDBJ whole genome shotgun (WGS) entry which is preliminary data.</text>
</comment>
<dbReference type="GO" id="GO:0015250">
    <property type="term" value="F:water channel activity"/>
    <property type="evidence" value="ECO:0007669"/>
    <property type="project" value="InterPro"/>
</dbReference>
<dbReference type="AlphaFoldDB" id="A0A2U1N1J4"/>
<dbReference type="InterPro" id="IPR023271">
    <property type="entry name" value="Aquaporin-like"/>
</dbReference>
<feature type="transmembrane region" description="Helical" evidence="10">
    <location>
        <begin position="44"/>
        <end position="63"/>
    </location>
</feature>
<dbReference type="PRINTS" id="PR00783">
    <property type="entry name" value="MINTRINSICP"/>
</dbReference>
<dbReference type="Proteomes" id="UP000245207">
    <property type="component" value="Unassembled WGS sequence"/>
</dbReference>
<organism evidence="11 12">
    <name type="scientific">Artemisia annua</name>
    <name type="common">Sweet wormwood</name>
    <dbReference type="NCBI Taxonomy" id="35608"/>
    <lineage>
        <taxon>Eukaryota</taxon>
        <taxon>Viridiplantae</taxon>
        <taxon>Streptophyta</taxon>
        <taxon>Embryophyta</taxon>
        <taxon>Tracheophyta</taxon>
        <taxon>Spermatophyta</taxon>
        <taxon>Magnoliopsida</taxon>
        <taxon>eudicotyledons</taxon>
        <taxon>Gunneridae</taxon>
        <taxon>Pentapetalae</taxon>
        <taxon>asterids</taxon>
        <taxon>campanulids</taxon>
        <taxon>Asterales</taxon>
        <taxon>Asteraceae</taxon>
        <taxon>Asteroideae</taxon>
        <taxon>Anthemideae</taxon>
        <taxon>Artemisiinae</taxon>
        <taxon>Artemisia</taxon>
    </lineage>
</organism>
<evidence type="ECO:0000256" key="10">
    <source>
        <dbReference type="SAM" id="Phobius"/>
    </source>
</evidence>
<gene>
    <name evidence="11" type="ORF">CTI12_AA319050</name>
</gene>
<evidence type="ECO:0000256" key="5">
    <source>
        <dbReference type="ARBA" id="ARBA00022989"/>
    </source>
</evidence>
<reference evidence="11 12" key="1">
    <citation type="journal article" date="2018" name="Mol. Plant">
        <title>The genome of Artemisia annua provides insight into the evolution of Asteraceae family and artemisinin biosynthesis.</title>
        <authorList>
            <person name="Shen Q."/>
            <person name="Zhang L."/>
            <person name="Liao Z."/>
            <person name="Wang S."/>
            <person name="Yan T."/>
            <person name="Shi P."/>
            <person name="Liu M."/>
            <person name="Fu X."/>
            <person name="Pan Q."/>
            <person name="Wang Y."/>
            <person name="Lv Z."/>
            <person name="Lu X."/>
            <person name="Zhang F."/>
            <person name="Jiang W."/>
            <person name="Ma Y."/>
            <person name="Chen M."/>
            <person name="Hao X."/>
            <person name="Li L."/>
            <person name="Tang Y."/>
            <person name="Lv G."/>
            <person name="Zhou Y."/>
            <person name="Sun X."/>
            <person name="Brodelius P.E."/>
            <person name="Rose J.K.C."/>
            <person name="Tang K."/>
        </authorList>
    </citation>
    <scope>NUCLEOTIDE SEQUENCE [LARGE SCALE GENOMIC DNA]</scope>
    <source>
        <strain evidence="12">cv. Huhao1</strain>
        <tissue evidence="11">Leaf</tissue>
    </source>
</reference>
<evidence type="ECO:0000256" key="7">
    <source>
        <dbReference type="ARBA" id="ARBA00024030"/>
    </source>
</evidence>
<dbReference type="STRING" id="35608.A0A2U1N1J4"/>
<keyword evidence="2 9" id="KW-0813">Transport</keyword>
<dbReference type="InterPro" id="IPR044222">
    <property type="entry name" value="SIP1-1/2-like"/>
</dbReference>
<evidence type="ECO:0000256" key="1">
    <source>
        <dbReference type="ARBA" id="ARBA00004141"/>
    </source>
</evidence>
<feature type="transmembrane region" description="Helical" evidence="10">
    <location>
        <begin position="210"/>
        <end position="230"/>
    </location>
</feature>
<keyword evidence="12" id="KW-1185">Reference proteome</keyword>
<evidence type="ECO:0000256" key="4">
    <source>
        <dbReference type="ARBA" id="ARBA00022737"/>
    </source>
</evidence>
<comment type="subcellular location">
    <subcellularLocation>
        <location evidence="1">Membrane</location>
        <topology evidence="1">Multi-pass membrane protein</topology>
    </subcellularLocation>
</comment>
<dbReference type="PANTHER" id="PTHR46739:SF10">
    <property type="entry name" value="MAJOR INTRINSIC PROTEIN"/>
    <property type="match status" value="1"/>
</dbReference>
<dbReference type="Pfam" id="PF00230">
    <property type="entry name" value="MIP"/>
    <property type="match status" value="1"/>
</dbReference>
<dbReference type="FunFam" id="1.20.1080.10:FF:000043">
    <property type="entry name" value="Aquaporin SIP1-1"/>
    <property type="match status" value="1"/>
</dbReference>
<dbReference type="GO" id="GO:0005783">
    <property type="term" value="C:endoplasmic reticulum"/>
    <property type="evidence" value="ECO:0007669"/>
    <property type="project" value="UniProtKB-ARBA"/>
</dbReference>
<keyword evidence="6 10" id="KW-0472">Membrane</keyword>
<evidence type="ECO:0000256" key="9">
    <source>
        <dbReference type="RuleBase" id="RU000477"/>
    </source>
</evidence>
<protein>
    <submittedName>
        <fullName evidence="11">Major intrinsic protein, Aquaporin-like protein</fullName>
    </submittedName>
</protein>
<evidence type="ECO:0000256" key="6">
    <source>
        <dbReference type="ARBA" id="ARBA00023136"/>
    </source>
</evidence>
<dbReference type="PANTHER" id="PTHR46739">
    <property type="entry name" value="AQUAPORIN SIP1-1"/>
    <property type="match status" value="1"/>
</dbReference>
<dbReference type="Gene3D" id="1.20.1080.10">
    <property type="entry name" value="Glycerol uptake facilitator protein"/>
    <property type="match status" value="1"/>
</dbReference>
<feature type="transmembrane region" description="Helical" evidence="10">
    <location>
        <begin position="12"/>
        <end position="32"/>
    </location>
</feature>
<evidence type="ECO:0000256" key="2">
    <source>
        <dbReference type="ARBA" id="ARBA00022448"/>
    </source>
</evidence>
<evidence type="ECO:0000313" key="12">
    <source>
        <dbReference type="Proteomes" id="UP000245207"/>
    </source>
</evidence>
<dbReference type="OrthoDB" id="3222at2759"/>
<dbReference type="InterPro" id="IPR000425">
    <property type="entry name" value="MIP"/>
</dbReference>
<accession>A0A2U1N1J4</accession>
<feature type="transmembrane region" description="Helical" evidence="10">
    <location>
        <begin position="136"/>
        <end position="155"/>
    </location>
</feature>
<proteinExistence type="inferred from homology"/>
<comment type="similarity">
    <text evidence="7">Belongs to the MIP/aquaporin (TC 1.A.8) family. SIP (TC 1.A.8.10) subfamily.</text>
</comment>